<organism evidence="1 2">
    <name type="scientific">Armillaria luteobubalina</name>
    <dbReference type="NCBI Taxonomy" id="153913"/>
    <lineage>
        <taxon>Eukaryota</taxon>
        <taxon>Fungi</taxon>
        <taxon>Dikarya</taxon>
        <taxon>Basidiomycota</taxon>
        <taxon>Agaricomycotina</taxon>
        <taxon>Agaricomycetes</taxon>
        <taxon>Agaricomycetidae</taxon>
        <taxon>Agaricales</taxon>
        <taxon>Marasmiineae</taxon>
        <taxon>Physalacriaceae</taxon>
        <taxon>Armillaria</taxon>
    </lineage>
</organism>
<proteinExistence type="predicted"/>
<reference evidence="1" key="1">
    <citation type="submission" date="2023-06" db="EMBL/GenBank/DDBJ databases">
        <authorList>
            <consortium name="Lawrence Berkeley National Laboratory"/>
            <person name="Ahrendt S."/>
            <person name="Sahu N."/>
            <person name="Indic B."/>
            <person name="Wong-Bajracharya J."/>
            <person name="Merenyi Z."/>
            <person name="Ke H.-M."/>
            <person name="Monk M."/>
            <person name="Kocsube S."/>
            <person name="Drula E."/>
            <person name="Lipzen A."/>
            <person name="Balint B."/>
            <person name="Henrissat B."/>
            <person name="Andreopoulos B."/>
            <person name="Martin F.M."/>
            <person name="Harder C.B."/>
            <person name="Rigling D."/>
            <person name="Ford K.L."/>
            <person name="Foster G.D."/>
            <person name="Pangilinan J."/>
            <person name="Papanicolaou A."/>
            <person name="Barry K."/>
            <person name="LaButti K."/>
            <person name="Viragh M."/>
            <person name="Koriabine M."/>
            <person name="Yan M."/>
            <person name="Riley R."/>
            <person name="Champramary S."/>
            <person name="Plett K.L."/>
            <person name="Tsai I.J."/>
            <person name="Slot J."/>
            <person name="Sipos G."/>
            <person name="Plett J."/>
            <person name="Nagy L.G."/>
            <person name="Grigoriev I.V."/>
        </authorList>
    </citation>
    <scope>NUCLEOTIDE SEQUENCE</scope>
    <source>
        <strain evidence="1">HWK02</strain>
    </source>
</reference>
<evidence type="ECO:0000313" key="1">
    <source>
        <dbReference type="EMBL" id="KAK0474140.1"/>
    </source>
</evidence>
<name>A0AA39NYR8_9AGAR</name>
<comment type="caution">
    <text evidence="1">The sequence shown here is derived from an EMBL/GenBank/DDBJ whole genome shotgun (WGS) entry which is preliminary data.</text>
</comment>
<dbReference type="EMBL" id="JAUEPU010000181">
    <property type="protein sequence ID" value="KAK0474140.1"/>
    <property type="molecule type" value="Genomic_DNA"/>
</dbReference>
<dbReference type="Proteomes" id="UP001175228">
    <property type="component" value="Unassembled WGS sequence"/>
</dbReference>
<evidence type="ECO:0000313" key="2">
    <source>
        <dbReference type="Proteomes" id="UP001175228"/>
    </source>
</evidence>
<protein>
    <submittedName>
        <fullName evidence="1">Uncharacterized protein</fullName>
    </submittedName>
</protein>
<keyword evidence="2" id="KW-1185">Reference proteome</keyword>
<dbReference type="AlphaFoldDB" id="A0AA39NYR8"/>
<sequence length="254" mass="29017">MSYMLSAQSTSEVFPPATMFQQFLRPSRLVLRSKRFSFSLRKHRLRGSALPLKFAYAERRLPSTVVASLGRYQASRILSADRIVQKLDARMLREHASTALNSSITMNLMFSSSVFDTSTAFKVRSSLHEHWSFETSLFDYMKTVHYRTASTTAEPCLAWTLRRGLIPVSVRVVLAKKRDVDAEQFMKKFQSKASKMGVEMELPAGDHLVQHSLITAFDLDASHFLAFTLNLEQKNLLQKQRLSQTFLHEGSFLL</sequence>
<accession>A0AA39NYR8</accession>
<gene>
    <name evidence="1" type="ORF">EDD18DRAFT_1339413</name>
</gene>